<organism evidence="2">
    <name type="scientific">Coccolithus braarudii</name>
    <dbReference type="NCBI Taxonomy" id="221442"/>
    <lineage>
        <taxon>Eukaryota</taxon>
        <taxon>Haptista</taxon>
        <taxon>Haptophyta</taxon>
        <taxon>Prymnesiophyceae</taxon>
        <taxon>Coccolithales</taxon>
        <taxon>Coccolithaceae</taxon>
        <taxon>Coccolithus</taxon>
    </lineage>
</organism>
<feature type="signal peptide" evidence="1">
    <location>
        <begin position="1"/>
        <end position="16"/>
    </location>
</feature>
<gene>
    <name evidence="2" type="ORF">CPEL01642_LOCUS12005</name>
</gene>
<proteinExistence type="predicted"/>
<dbReference type="EMBL" id="HBEY01025276">
    <property type="protein sequence ID" value="CAD8608627.1"/>
    <property type="molecule type" value="Transcribed_RNA"/>
</dbReference>
<accession>A0A7S0LC77</accession>
<evidence type="ECO:0008006" key="3">
    <source>
        <dbReference type="Google" id="ProtNLM"/>
    </source>
</evidence>
<feature type="chain" id="PRO_5030522375" description="PS II complex 12 kDa extrinsic protein" evidence="1">
    <location>
        <begin position="17"/>
        <end position="161"/>
    </location>
</feature>
<reference evidence="2" key="1">
    <citation type="submission" date="2021-01" db="EMBL/GenBank/DDBJ databases">
        <authorList>
            <person name="Corre E."/>
            <person name="Pelletier E."/>
            <person name="Niang G."/>
            <person name="Scheremetjew M."/>
            <person name="Finn R."/>
            <person name="Kale V."/>
            <person name="Holt S."/>
            <person name="Cochrane G."/>
            <person name="Meng A."/>
            <person name="Brown T."/>
            <person name="Cohen L."/>
        </authorList>
    </citation>
    <scope>NUCLEOTIDE SEQUENCE</scope>
    <source>
        <strain evidence="2">PLY182g</strain>
    </source>
</reference>
<dbReference type="AlphaFoldDB" id="A0A7S0LC77"/>
<protein>
    <recommendedName>
        <fullName evidence="3">PS II complex 12 kDa extrinsic protein</fullName>
    </recommendedName>
</protein>
<name>A0A7S0LC77_9EUKA</name>
<evidence type="ECO:0000256" key="1">
    <source>
        <dbReference type="SAM" id="SignalP"/>
    </source>
</evidence>
<dbReference type="PROSITE" id="PS51257">
    <property type="entry name" value="PROKAR_LIPOPROTEIN"/>
    <property type="match status" value="1"/>
</dbReference>
<keyword evidence="1" id="KW-0732">Signal</keyword>
<sequence length="161" mass="17553">MLRSLSCFVVIAGACALRPPLRTSHHSSNRRRHVLVSAGAACAMLTVGSQCIASTRETLSAPGSAERCEGGEGDACTSLAEGNALILQLQARSRQNKEKNERELYDKTVRQLGYTDYFDALDKNLVQLPDGKYTLLDPAEYGKLRKEGKIKIGSIDQLLVD</sequence>
<evidence type="ECO:0000313" key="2">
    <source>
        <dbReference type="EMBL" id="CAD8608627.1"/>
    </source>
</evidence>